<gene>
    <name evidence="1" type="ORF">C8P66_12614</name>
</gene>
<dbReference type="InterPro" id="IPR036663">
    <property type="entry name" value="Fumarylacetoacetase_C_sf"/>
</dbReference>
<evidence type="ECO:0000313" key="1">
    <source>
        <dbReference type="EMBL" id="PZW39972.1"/>
    </source>
</evidence>
<dbReference type="SUPFAM" id="SSF56529">
    <property type="entry name" value="FAH"/>
    <property type="match status" value="1"/>
</dbReference>
<dbReference type="InterPro" id="IPR050772">
    <property type="entry name" value="Hydratase-Decarb/MhpD_sf"/>
</dbReference>
<dbReference type="PANTHER" id="PTHR30143:SF0">
    <property type="entry name" value="2-KETO-4-PENTENOATE HYDRATASE"/>
    <property type="match status" value="1"/>
</dbReference>
<dbReference type="GO" id="GO:0008684">
    <property type="term" value="F:2-oxopent-4-enoate hydratase activity"/>
    <property type="evidence" value="ECO:0007669"/>
    <property type="project" value="TreeGrafter"/>
</dbReference>
<proteinExistence type="predicted"/>
<dbReference type="EMBL" id="QKYU01000026">
    <property type="protein sequence ID" value="PZW39972.1"/>
    <property type="molecule type" value="Genomic_DNA"/>
</dbReference>
<protein>
    <submittedName>
        <fullName evidence="1">2-oxo-3-hexenedioate decarboxylase/2-keto-4-pentenoate hydratase</fullName>
    </submittedName>
</protein>
<dbReference type="Proteomes" id="UP000249688">
    <property type="component" value="Unassembled WGS sequence"/>
</dbReference>
<reference evidence="1 2" key="1">
    <citation type="submission" date="2018-06" db="EMBL/GenBank/DDBJ databases">
        <title>Genomic Encyclopedia of Archaeal and Bacterial Type Strains, Phase II (KMG-II): from individual species to whole genera.</title>
        <authorList>
            <person name="Goeker M."/>
        </authorList>
    </citation>
    <scope>NUCLEOTIDE SEQUENCE [LARGE SCALE GENOMIC DNA]</scope>
    <source>
        <strain evidence="1 2">DSM 24525</strain>
    </source>
</reference>
<dbReference type="OrthoDB" id="9792137at2"/>
<accession>A0A2W7I3D4</accession>
<keyword evidence="2" id="KW-1185">Reference proteome</keyword>
<dbReference type="PANTHER" id="PTHR30143">
    <property type="entry name" value="ACID HYDRATASE"/>
    <property type="match status" value="1"/>
</dbReference>
<dbReference type="GO" id="GO:0005737">
    <property type="term" value="C:cytoplasm"/>
    <property type="evidence" value="ECO:0007669"/>
    <property type="project" value="TreeGrafter"/>
</dbReference>
<name>A0A2W7I3D4_9PROT</name>
<evidence type="ECO:0000313" key="2">
    <source>
        <dbReference type="Proteomes" id="UP000249688"/>
    </source>
</evidence>
<organism evidence="1 2">
    <name type="scientific">Humitalea rosea</name>
    <dbReference type="NCBI Taxonomy" id="990373"/>
    <lineage>
        <taxon>Bacteria</taxon>
        <taxon>Pseudomonadati</taxon>
        <taxon>Pseudomonadota</taxon>
        <taxon>Alphaproteobacteria</taxon>
        <taxon>Acetobacterales</taxon>
        <taxon>Roseomonadaceae</taxon>
        <taxon>Humitalea</taxon>
    </lineage>
</organism>
<sequence length="254" mass="25622">MTDAARLILDARRARSRLEPLGAAAPVDEAAGYAAQYELAGMIGAVPPAGFKIGATAKVMQAYLGLTGPAAGFVSREGLFVSGASVPFDDFLAPGVECEVALRLGADLPAGPCTLEQASAAVAEVFAGIEIVEKRYDDLAALGTPTLIADQVFHAGGALGAPAPGWPGIDLAAARGEILVDGSLRGSGLGADLLGHPLAALAWLADSGAAHAFGGLKAGQVVFLGSVTPPIWLDGPCMVTVSFDLLGTTTLRFT</sequence>
<dbReference type="AlphaFoldDB" id="A0A2W7I3D4"/>
<dbReference type="RefSeq" id="WP_111399854.1">
    <property type="nucleotide sequence ID" value="NZ_QKYU01000026.1"/>
</dbReference>
<dbReference type="Gene3D" id="3.90.850.10">
    <property type="entry name" value="Fumarylacetoacetase-like, C-terminal domain"/>
    <property type="match status" value="1"/>
</dbReference>
<comment type="caution">
    <text evidence="1">The sequence shown here is derived from an EMBL/GenBank/DDBJ whole genome shotgun (WGS) entry which is preliminary data.</text>
</comment>